<dbReference type="KEGG" id="harc:HARCEL1_11910"/>
<keyword evidence="1" id="KW-1133">Transmembrane helix</keyword>
<name>A0A2R4X3I8_9EURY</name>
<keyword evidence="1" id="KW-0812">Transmembrane</keyword>
<organism evidence="2 3">
    <name type="scientific">Halococcoides cellulosivorans</name>
    <dbReference type="NCBI Taxonomy" id="1679096"/>
    <lineage>
        <taxon>Archaea</taxon>
        <taxon>Methanobacteriati</taxon>
        <taxon>Methanobacteriota</taxon>
        <taxon>Stenosarchaea group</taxon>
        <taxon>Halobacteria</taxon>
        <taxon>Halobacteriales</taxon>
        <taxon>Haloarculaceae</taxon>
        <taxon>Halococcoides</taxon>
    </lineage>
</organism>
<dbReference type="RefSeq" id="WP_108383809.1">
    <property type="nucleotide sequence ID" value="NZ_CP028858.1"/>
</dbReference>
<keyword evidence="1" id="KW-0472">Membrane</keyword>
<sequence>MTGSELPDFIDRDILNDPSEVTVLDEAILRCFVQANKPFLSKSAVADITDLSDEAARQRLNELVEIGALLDTKAGKQTKIYWLNRPESRWPVTDALASEISGKTHSRKETVIEINRLTTFAVFVGGSFIAFYILDWMSTLEMTDGIFEVSLSPWAMPTLAIGLFAVIFYTALKTSLLVENDDIGWPTIRHMYRFVLSSVN</sequence>
<dbReference type="EMBL" id="CP028858">
    <property type="protein sequence ID" value="AWB28361.1"/>
    <property type="molecule type" value="Genomic_DNA"/>
</dbReference>
<dbReference type="AlphaFoldDB" id="A0A2R4X3I8"/>
<feature type="transmembrane region" description="Helical" evidence="1">
    <location>
        <begin position="117"/>
        <end position="134"/>
    </location>
</feature>
<protein>
    <submittedName>
        <fullName evidence="2">Uncharacterized protein</fullName>
    </submittedName>
</protein>
<accession>A0A2R4X3I8</accession>
<feature type="transmembrane region" description="Helical" evidence="1">
    <location>
        <begin position="154"/>
        <end position="172"/>
    </location>
</feature>
<evidence type="ECO:0000256" key="1">
    <source>
        <dbReference type="SAM" id="Phobius"/>
    </source>
</evidence>
<reference evidence="2 3" key="1">
    <citation type="submission" date="2018-04" db="EMBL/GenBank/DDBJ databases">
        <title>Halococcoides cellulosivorans gen. nov., sp. nov., an extremely halophilic cellulose-utilizing haloarchaeon from hypersaline lakes.</title>
        <authorList>
            <person name="Sorokin D.Y."/>
            <person name="Toshchakov S.V."/>
            <person name="Samarov N.I."/>
            <person name="Korzhenkov A."/>
            <person name="Kublanov I.V."/>
        </authorList>
    </citation>
    <scope>NUCLEOTIDE SEQUENCE [LARGE SCALE GENOMIC DNA]</scope>
    <source>
        <strain evidence="2 3">HArcel1</strain>
    </source>
</reference>
<dbReference type="GeneID" id="36513223"/>
<evidence type="ECO:0000313" key="2">
    <source>
        <dbReference type="EMBL" id="AWB28361.1"/>
    </source>
</evidence>
<proteinExistence type="predicted"/>
<gene>
    <name evidence="2" type="ORF">HARCEL1_11910</name>
</gene>
<dbReference type="Proteomes" id="UP000244727">
    <property type="component" value="Chromosome"/>
</dbReference>
<evidence type="ECO:0000313" key="3">
    <source>
        <dbReference type="Proteomes" id="UP000244727"/>
    </source>
</evidence>
<keyword evidence="3" id="KW-1185">Reference proteome</keyword>